<gene>
    <name evidence="2" type="ORF">CYMTET_53037</name>
</gene>
<organism evidence="2 3">
    <name type="scientific">Cymbomonas tetramitiformis</name>
    <dbReference type="NCBI Taxonomy" id="36881"/>
    <lineage>
        <taxon>Eukaryota</taxon>
        <taxon>Viridiplantae</taxon>
        <taxon>Chlorophyta</taxon>
        <taxon>Pyramimonadophyceae</taxon>
        <taxon>Pyramimonadales</taxon>
        <taxon>Pyramimonadaceae</taxon>
        <taxon>Cymbomonas</taxon>
    </lineage>
</organism>
<evidence type="ECO:0000256" key="1">
    <source>
        <dbReference type="SAM" id="MobiDB-lite"/>
    </source>
</evidence>
<dbReference type="AlphaFoldDB" id="A0AAE0BJL7"/>
<feature type="compositionally biased region" description="Acidic residues" evidence="1">
    <location>
        <begin position="57"/>
        <end position="70"/>
    </location>
</feature>
<evidence type="ECO:0000313" key="2">
    <source>
        <dbReference type="EMBL" id="KAK3236847.1"/>
    </source>
</evidence>
<feature type="compositionally biased region" description="Basic and acidic residues" evidence="1">
    <location>
        <begin position="78"/>
        <end position="87"/>
    </location>
</feature>
<feature type="region of interest" description="Disordered" evidence="1">
    <location>
        <begin position="51"/>
        <end position="121"/>
    </location>
</feature>
<sequence>MCSESAEKYIRGVHALFNEIIISKDDFESAKANAPARCLRTLPKESIICKLPKETDAETDAETEVAEGEPSEYLPSDTEEHNSRPDDEQTALEAMLELRKEAPNPVERKEEEEEESEAKWTVESNDIEHTTEIIKTNSKQRGIHHEFRDKIISHVDAVDVPQRILNQLNLTYRGQPAMLARLPAISQIQDFQRNMIRRATGATKFETVADLVELTDGLALNSTALSGDVNALCRSWKFVYCGWLILAFGTHHIYFDVKTYSLFVTSSAL</sequence>
<name>A0AAE0BJL7_9CHLO</name>
<keyword evidence="3" id="KW-1185">Reference proteome</keyword>
<dbReference type="EMBL" id="LGRX02034814">
    <property type="protein sequence ID" value="KAK3236847.1"/>
    <property type="molecule type" value="Genomic_DNA"/>
</dbReference>
<proteinExistence type="predicted"/>
<dbReference type="Proteomes" id="UP001190700">
    <property type="component" value="Unassembled WGS sequence"/>
</dbReference>
<evidence type="ECO:0000313" key="3">
    <source>
        <dbReference type="Proteomes" id="UP001190700"/>
    </source>
</evidence>
<comment type="caution">
    <text evidence="2">The sequence shown here is derived from an EMBL/GenBank/DDBJ whole genome shotgun (WGS) entry which is preliminary data.</text>
</comment>
<accession>A0AAE0BJL7</accession>
<feature type="compositionally biased region" description="Basic and acidic residues" evidence="1">
    <location>
        <begin position="96"/>
        <end position="109"/>
    </location>
</feature>
<protein>
    <submittedName>
        <fullName evidence="2">Uncharacterized protein</fullName>
    </submittedName>
</protein>
<reference evidence="2 3" key="1">
    <citation type="journal article" date="2015" name="Genome Biol. Evol.">
        <title>Comparative Genomics of a Bacterivorous Green Alga Reveals Evolutionary Causalities and Consequences of Phago-Mixotrophic Mode of Nutrition.</title>
        <authorList>
            <person name="Burns J.A."/>
            <person name="Paasch A."/>
            <person name="Narechania A."/>
            <person name="Kim E."/>
        </authorList>
    </citation>
    <scope>NUCLEOTIDE SEQUENCE [LARGE SCALE GENOMIC DNA]</scope>
    <source>
        <strain evidence="2 3">PLY_AMNH</strain>
    </source>
</reference>